<evidence type="ECO:0000313" key="1">
    <source>
        <dbReference type="EMBL" id="MBB5916783.1"/>
    </source>
</evidence>
<protein>
    <submittedName>
        <fullName evidence="1">Uncharacterized protein</fullName>
    </submittedName>
</protein>
<sequence>MTSTEFRSLSDALLQVDYLLGENRHAEAREVFEHALTTLATSLDMQRLLLLADTFHHEPYLTARAHLTALWRRSPAELRAWLDTFVARTDPGLHRPTDQRPRPFKTVPLTAIGSAARRLSASDYTRIRREATPSTATEIRAKRARKRPEHIAALRAKRRPVREPRVVTDYIRSRFLVDADTAYPPTDWDRTYVRHVADQVRAERDRAGARTPENFDTFGVARTRTGLAVSDDERPAYLANGNGLDYDDTTLPPVQGWVCVYCFAERACADRFVTGPDGHRVSDDGLCQPCRDLDRPSIAALPRGFTLADEVAAYCRHLTSRYPAIAPRLLRQLQRRSAPLVRGLITAYLDALDQAGPEATVTPLRPVRWRRGRCCSCFTDQLIDPEDLCDDCRPLYAAAA</sequence>
<accession>A0A7W9PJC4</accession>
<organism evidence="1 2">
    <name type="scientific">Nocardia transvalensis</name>
    <dbReference type="NCBI Taxonomy" id="37333"/>
    <lineage>
        <taxon>Bacteria</taxon>
        <taxon>Bacillati</taxon>
        <taxon>Actinomycetota</taxon>
        <taxon>Actinomycetes</taxon>
        <taxon>Mycobacteriales</taxon>
        <taxon>Nocardiaceae</taxon>
        <taxon>Nocardia</taxon>
    </lineage>
</organism>
<evidence type="ECO:0000313" key="2">
    <source>
        <dbReference type="Proteomes" id="UP000540412"/>
    </source>
</evidence>
<dbReference type="RefSeq" id="WP_040754044.1">
    <property type="nucleotide sequence ID" value="NZ_JACHIT010000002.1"/>
</dbReference>
<proteinExistence type="predicted"/>
<name>A0A7W9PJC4_9NOCA</name>
<dbReference type="Proteomes" id="UP000540412">
    <property type="component" value="Unassembled WGS sequence"/>
</dbReference>
<dbReference type="EMBL" id="JACHIT010000002">
    <property type="protein sequence ID" value="MBB5916783.1"/>
    <property type="molecule type" value="Genomic_DNA"/>
</dbReference>
<comment type="caution">
    <text evidence="1">The sequence shown here is derived from an EMBL/GenBank/DDBJ whole genome shotgun (WGS) entry which is preliminary data.</text>
</comment>
<gene>
    <name evidence="1" type="ORF">BJY24_005695</name>
</gene>
<keyword evidence="2" id="KW-1185">Reference proteome</keyword>
<reference evidence="1 2" key="1">
    <citation type="submission" date="2020-08" db="EMBL/GenBank/DDBJ databases">
        <title>Sequencing the genomes of 1000 actinobacteria strains.</title>
        <authorList>
            <person name="Klenk H.-P."/>
        </authorList>
    </citation>
    <scope>NUCLEOTIDE SEQUENCE [LARGE SCALE GENOMIC DNA]</scope>
    <source>
        <strain evidence="1 2">DSM 43582</strain>
    </source>
</reference>
<dbReference type="AlphaFoldDB" id="A0A7W9PJC4"/>